<dbReference type="SUPFAM" id="SSF51366">
    <property type="entry name" value="Ribulose-phoshate binding barrel"/>
    <property type="match status" value="1"/>
</dbReference>
<evidence type="ECO:0000256" key="3">
    <source>
        <dbReference type="ARBA" id="ARBA00022793"/>
    </source>
</evidence>
<sequence length="271" mass="28035">MSYRDRLEAAIAARGRLCVGIDPSASLLEAWGLNDDVDGLRSFSRRVVDELGGEAAVFKPQVSFFERFGSAGFAVLEETIAALRSAGALVLADAKRGDIGSTMAGYAEAWFGEGSPLEVDALTVSPYLGFESLRPALDMARERGKGLYVLGLTSNPEGASVQHVGGDASVAKSIIDAAAAESLTGGHVGLVIGATTAAAAAELGIDLSAVKGSFLTPGLGAQGATVADIKRSFGQDYSKVLAPSSRDILKHGDRPGGMLERYKEVSAELAE</sequence>
<dbReference type="CDD" id="cd04725">
    <property type="entry name" value="OMP_decarboxylase_like"/>
    <property type="match status" value="1"/>
</dbReference>
<keyword evidence="3" id="KW-0210">Decarboxylase</keyword>
<evidence type="ECO:0000256" key="5">
    <source>
        <dbReference type="ARBA" id="ARBA00023239"/>
    </source>
</evidence>
<dbReference type="EC" id="4.1.1.23" evidence="7"/>
<comment type="caution">
    <text evidence="9">The sequence shown here is derived from an EMBL/GenBank/DDBJ whole genome shotgun (WGS) entry which is preliminary data.</text>
</comment>
<keyword evidence="10" id="KW-1185">Reference proteome</keyword>
<dbReference type="GO" id="GO:0009220">
    <property type="term" value="P:pyrimidine ribonucleotide biosynthetic process"/>
    <property type="evidence" value="ECO:0007669"/>
    <property type="project" value="UniProtKB-UniRule"/>
</dbReference>
<evidence type="ECO:0000256" key="2">
    <source>
        <dbReference type="ARBA" id="ARBA00008847"/>
    </source>
</evidence>
<reference evidence="9" key="1">
    <citation type="submission" date="2023-07" db="EMBL/GenBank/DDBJ databases">
        <title>Sequencing the genomes of 1000 actinobacteria strains.</title>
        <authorList>
            <person name="Klenk H.-P."/>
        </authorList>
    </citation>
    <scope>NUCLEOTIDE SEQUENCE</scope>
    <source>
        <strain evidence="9">DSM 13988</strain>
    </source>
</reference>
<evidence type="ECO:0000256" key="7">
    <source>
        <dbReference type="NCBIfam" id="TIGR02127"/>
    </source>
</evidence>
<dbReference type="NCBIfam" id="TIGR02127">
    <property type="entry name" value="pyrF_sub2"/>
    <property type="match status" value="1"/>
</dbReference>
<dbReference type="InterPro" id="IPR011060">
    <property type="entry name" value="RibuloseP-bd_barrel"/>
</dbReference>
<dbReference type="InterPro" id="IPR013785">
    <property type="entry name" value="Aldolase_TIM"/>
</dbReference>
<dbReference type="PANTHER" id="PTHR43375:SF1">
    <property type="entry name" value="OROTIDINE 5'-PHOSPHATE DECARBOXYLASE"/>
    <property type="match status" value="1"/>
</dbReference>
<keyword evidence="4" id="KW-0665">Pyrimidine biosynthesis</keyword>
<proteinExistence type="inferred from homology"/>
<dbReference type="GO" id="GO:0006207">
    <property type="term" value="P:'de novo' pyrimidine nucleobase biosynthetic process"/>
    <property type="evidence" value="ECO:0007669"/>
    <property type="project" value="InterPro"/>
</dbReference>
<organism evidence="9 10">
    <name type="scientific">Falsarthrobacter nasiphocae</name>
    <dbReference type="NCBI Taxonomy" id="189863"/>
    <lineage>
        <taxon>Bacteria</taxon>
        <taxon>Bacillati</taxon>
        <taxon>Actinomycetota</taxon>
        <taxon>Actinomycetes</taxon>
        <taxon>Micrococcales</taxon>
        <taxon>Micrococcaceae</taxon>
        <taxon>Falsarthrobacter</taxon>
    </lineage>
</organism>
<dbReference type="Gene3D" id="3.20.20.70">
    <property type="entry name" value="Aldolase class I"/>
    <property type="match status" value="1"/>
</dbReference>
<comment type="similarity">
    <text evidence="2">Belongs to the OMP decarboxylase family. Type 2 subfamily.</text>
</comment>
<dbReference type="AlphaFoldDB" id="A0AAE4C7Y0"/>
<protein>
    <recommendedName>
        <fullName evidence="7">Orotidine-5'-phosphate decarboxylase</fullName>
        <ecNumber evidence="7">4.1.1.23</ecNumber>
    </recommendedName>
</protein>
<evidence type="ECO:0000313" key="10">
    <source>
        <dbReference type="Proteomes" id="UP001247307"/>
    </source>
</evidence>
<dbReference type="InterPro" id="IPR018089">
    <property type="entry name" value="OMPdecase_AS"/>
</dbReference>
<evidence type="ECO:0000259" key="8">
    <source>
        <dbReference type="SMART" id="SM00934"/>
    </source>
</evidence>
<evidence type="ECO:0000256" key="4">
    <source>
        <dbReference type="ARBA" id="ARBA00022975"/>
    </source>
</evidence>
<evidence type="ECO:0000313" key="9">
    <source>
        <dbReference type="EMBL" id="MDR6892989.1"/>
    </source>
</evidence>
<evidence type="ECO:0000256" key="1">
    <source>
        <dbReference type="ARBA" id="ARBA00004861"/>
    </source>
</evidence>
<dbReference type="Proteomes" id="UP001247307">
    <property type="component" value="Unassembled WGS sequence"/>
</dbReference>
<dbReference type="InterPro" id="IPR011995">
    <property type="entry name" value="OMPdecase_type-2"/>
</dbReference>
<dbReference type="GO" id="GO:0004590">
    <property type="term" value="F:orotidine-5'-phosphate decarboxylase activity"/>
    <property type="evidence" value="ECO:0007669"/>
    <property type="project" value="UniProtKB-UniRule"/>
</dbReference>
<dbReference type="RefSeq" id="WP_309852893.1">
    <property type="nucleotide sequence ID" value="NZ_BAAAIU010000004.1"/>
</dbReference>
<dbReference type="PROSITE" id="PS00156">
    <property type="entry name" value="OMPDECASE"/>
    <property type="match status" value="1"/>
</dbReference>
<accession>A0AAE4C7Y0</accession>
<feature type="domain" description="Orotidine 5'-phosphate decarboxylase" evidence="8">
    <location>
        <begin position="16"/>
        <end position="262"/>
    </location>
</feature>
<dbReference type="PANTHER" id="PTHR43375">
    <property type="entry name" value="OROTIDINE 5'-PHOSPHATE DECARBOXYLASE"/>
    <property type="match status" value="1"/>
</dbReference>
<evidence type="ECO:0000256" key="6">
    <source>
        <dbReference type="ARBA" id="ARBA00049157"/>
    </source>
</evidence>
<comment type="pathway">
    <text evidence="1">Pyrimidine metabolism; UMP biosynthesis via de novo pathway; UMP from orotate: step 2/2.</text>
</comment>
<comment type="catalytic activity">
    <reaction evidence="6">
        <text>orotidine 5'-phosphate + H(+) = UMP + CO2</text>
        <dbReference type="Rhea" id="RHEA:11596"/>
        <dbReference type="ChEBI" id="CHEBI:15378"/>
        <dbReference type="ChEBI" id="CHEBI:16526"/>
        <dbReference type="ChEBI" id="CHEBI:57538"/>
        <dbReference type="ChEBI" id="CHEBI:57865"/>
        <dbReference type="EC" id="4.1.1.23"/>
    </reaction>
</comment>
<gene>
    <name evidence="9" type="ORF">J2S35_001929</name>
</gene>
<name>A0AAE4C7Y0_9MICC</name>
<dbReference type="InterPro" id="IPR001754">
    <property type="entry name" value="OMPdeCOase_dom"/>
</dbReference>
<dbReference type="Pfam" id="PF00215">
    <property type="entry name" value="OMPdecase"/>
    <property type="match status" value="1"/>
</dbReference>
<dbReference type="EMBL" id="JAVDUI010000001">
    <property type="protein sequence ID" value="MDR6892989.1"/>
    <property type="molecule type" value="Genomic_DNA"/>
</dbReference>
<keyword evidence="5 9" id="KW-0456">Lyase</keyword>
<dbReference type="SMART" id="SM00934">
    <property type="entry name" value="OMPdecase"/>
    <property type="match status" value="1"/>
</dbReference>